<keyword evidence="2" id="KW-1185">Reference proteome</keyword>
<dbReference type="InterPro" id="IPR025680">
    <property type="entry name" value="DddI"/>
</dbReference>
<dbReference type="Proteomes" id="UP000198716">
    <property type="component" value="Unassembled WGS sequence"/>
</dbReference>
<gene>
    <name evidence="1" type="ORF">SAMN04487819_107301</name>
</gene>
<accession>A0A1I1XNP5</accession>
<evidence type="ECO:0000313" key="2">
    <source>
        <dbReference type="Proteomes" id="UP000198716"/>
    </source>
</evidence>
<dbReference type="AlphaFoldDB" id="A0A1I1XNP5"/>
<dbReference type="RefSeq" id="WP_092927450.1">
    <property type="nucleotide sequence ID" value="NZ_FOMZ01000007.1"/>
</dbReference>
<sequence length="169" mass="18931">MNTVSADLPAYADLEWRHATTLEAVERTISDALDYGDPHTPGWLQVGRDVATGEPGEYQLRIAVDPGSGYAALLWFRNVDPAEHPDDSLAQQLWVTFNSSPPLEDPHLASDYDTDRRHDRFTAIPIEQARDAVREFCRTGGKRPTSVFWVVGDYYGRITERLTVATRAA</sequence>
<organism evidence="1 2">
    <name type="scientific">Actinopolyspora alba</name>
    <dbReference type="NCBI Taxonomy" id="673379"/>
    <lineage>
        <taxon>Bacteria</taxon>
        <taxon>Bacillati</taxon>
        <taxon>Actinomycetota</taxon>
        <taxon>Actinomycetes</taxon>
        <taxon>Actinopolysporales</taxon>
        <taxon>Actinopolysporaceae</taxon>
        <taxon>Actinopolyspora</taxon>
        <taxon>Actinopolyspora alba group</taxon>
    </lineage>
</organism>
<dbReference type="Pfam" id="PF14430">
    <property type="entry name" value="Imm1"/>
    <property type="match status" value="1"/>
</dbReference>
<dbReference type="EMBL" id="FOMZ01000007">
    <property type="protein sequence ID" value="SFE08965.1"/>
    <property type="molecule type" value="Genomic_DNA"/>
</dbReference>
<reference evidence="2" key="1">
    <citation type="submission" date="2016-10" db="EMBL/GenBank/DDBJ databases">
        <authorList>
            <person name="Varghese N."/>
            <person name="Submissions S."/>
        </authorList>
    </citation>
    <scope>NUCLEOTIDE SEQUENCE [LARGE SCALE GENOMIC DNA]</scope>
    <source>
        <strain evidence="2">DSM 45004</strain>
    </source>
</reference>
<proteinExistence type="predicted"/>
<name>A0A1I1XNP5_9ACTN</name>
<evidence type="ECO:0000313" key="1">
    <source>
        <dbReference type="EMBL" id="SFE08965.1"/>
    </source>
</evidence>
<protein>
    <submittedName>
        <fullName evidence="1">Immunity protein Imm1</fullName>
    </submittedName>
</protein>